<reference evidence="2 3" key="1">
    <citation type="submission" date="2017-02" db="EMBL/GenBank/DDBJ databases">
        <title>Genomes of Trichoderma spp. with biocontrol activity.</title>
        <authorList>
            <person name="Gardiner D."/>
            <person name="Kazan K."/>
            <person name="Vos C."/>
            <person name="Harvey P."/>
        </authorList>
    </citation>
    <scope>NUCLEOTIDE SEQUENCE [LARGE SCALE GENOMIC DNA]</scope>
    <source>
        <strain evidence="2 3">A5MH</strain>
    </source>
</reference>
<gene>
    <name evidence="2" type="ORF">TGAMA5MH_03534</name>
</gene>
<feature type="compositionally biased region" description="Polar residues" evidence="1">
    <location>
        <begin position="662"/>
        <end position="680"/>
    </location>
</feature>
<proteinExistence type="predicted"/>
<feature type="compositionally biased region" description="Basic and acidic residues" evidence="1">
    <location>
        <begin position="603"/>
        <end position="627"/>
    </location>
</feature>
<feature type="compositionally biased region" description="Low complexity" evidence="1">
    <location>
        <begin position="211"/>
        <end position="221"/>
    </location>
</feature>
<feature type="compositionally biased region" description="Polar residues" evidence="1">
    <location>
        <begin position="92"/>
        <end position="102"/>
    </location>
</feature>
<dbReference type="InterPro" id="IPR018247">
    <property type="entry name" value="EF_Hand_1_Ca_BS"/>
</dbReference>
<dbReference type="PROSITE" id="PS00018">
    <property type="entry name" value="EF_HAND_1"/>
    <property type="match status" value="1"/>
</dbReference>
<comment type="caution">
    <text evidence="2">The sequence shown here is derived from an EMBL/GenBank/DDBJ whole genome shotgun (WGS) entry which is preliminary data.</text>
</comment>
<dbReference type="EMBL" id="MTYH01000028">
    <property type="protein sequence ID" value="PNP44727.1"/>
    <property type="molecule type" value="Genomic_DNA"/>
</dbReference>
<feature type="compositionally biased region" description="Low complexity" evidence="1">
    <location>
        <begin position="520"/>
        <end position="532"/>
    </location>
</feature>
<feature type="compositionally biased region" description="Low complexity" evidence="1">
    <location>
        <begin position="78"/>
        <end position="91"/>
    </location>
</feature>
<feature type="compositionally biased region" description="Polar residues" evidence="1">
    <location>
        <begin position="222"/>
        <end position="231"/>
    </location>
</feature>
<accession>A0A2K0TGS7</accession>
<evidence type="ECO:0000313" key="3">
    <source>
        <dbReference type="Proteomes" id="UP000236546"/>
    </source>
</evidence>
<feature type="compositionally biased region" description="Polar residues" evidence="1">
    <location>
        <begin position="265"/>
        <end position="275"/>
    </location>
</feature>
<feature type="region of interest" description="Disordered" evidence="1">
    <location>
        <begin position="78"/>
        <end position="235"/>
    </location>
</feature>
<evidence type="ECO:0000256" key="1">
    <source>
        <dbReference type="SAM" id="MobiDB-lite"/>
    </source>
</evidence>
<feature type="region of interest" description="Disordered" evidence="1">
    <location>
        <begin position="516"/>
        <end position="543"/>
    </location>
</feature>
<feature type="compositionally biased region" description="Basic and acidic residues" evidence="1">
    <location>
        <begin position="650"/>
        <end position="661"/>
    </location>
</feature>
<evidence type="ECO:0000313" key="2">
    <source>
        <dbReference type="EMBL" id="PNP44727.1"/>
    </source>
</evidence>
<dbReference type="AlphaFoldDB" id="A0A2K0TGS7"/>
<feature type="region of interest" description="Disordered" evidence="1">
    <location>
        <begin position="574"/>
        <end position="693"/>
    </location>
</feature>
<sequence length="761" mass="82418">MESSRLGLLRSHSKARSGKLAGSQNKADVPPAAEPEDAAKEAAKEEKHEKSRSWFSPRRKDSVASTILRSSKSFRRLSAVSSAASSQAAISTPTTPSFSRGSYESDAAFHHRKLSPLENSEALISEPAPTDPPSIPYPPHRPERPQGDLFEGTPLEKANQLDTANPLEKANQQSHRPSRSRSILRPFSPFPGPSIRDLRRLSQHSEHKLQANNAADADTTTSKANRLSTETEQVHEPADVAMTPASPKPSTYSVLSAPAPIVPNRRTSLRPSSKGSEAGVTRKPSIASSFHFSIHRRPSHVTADIESRKHVRSSRWTLTENMADMFKGQHIKTDKQTMTPAQIEAIWNGQDNGGGAAAAAKQKQKKGKERRMKAASDTSASISRSFGGPLTEQQNNLFSDPFQRSGKMSSPVPMSRADIKMRHLPFEIAVPPPPSAILGSPEIFHGDVSPKSPTKVDRSHMGGRHSVPRLVLPDSEDVAIEDDDDAVSASSIPIPPKNPARFVARAPTMPLLPPILEGFRSPSGSNRSSNISSHRRSRSCNHASEVKDDMITFTSTPYTMANPSFRHGPIVLSDASSRDSVTTAEAVEEEGEAVDLSTLSGEPEEKLGHVIPKDKALPDEEEGKMADDMADWYDGLNLGSPGELISVSEKSSEKQSDRSTQRDSAGSMTSAASTPSTVQTEAEAELQTPVAISQHPSLFDSIVQFRSGCESTYSASVYDEDSDGEMSRNEIDELAPSSVASKQAMEHGYEAFLGFSLDDSY</sequence>
<feature type="compositionally biased region" description="Basic and acidic residues" evidence="1">
    <location>
        <begin position="37"/>
        <end position="62"/>
    </location>
</feature>
<feature type="region of interest" description="Disordered" evidence="1">
    <location>
        <begin position="1"/>
        <end position="62"/>
    </location>
</feature>
<feature type="compositionally biased region" description="Pro residues" evidence="1">
    <location>
        <begin position="129"/>
        <end position="139"/>
    </location>
</feature>
<name>A0A2K0TGS7_9HYPO</name>
<feature type="region of interest" description="Disordered" evidence="1">
    <location>
        <begin position="449"/>
        <end position="468"/>
    </location>
</feature>
<feature type="compositionally biased region" description="Basic residues" evidence="1">
    <location>
        <begin position="362"/>
        <end position="373"/>
    </location>
</feature>
<feature type="compositionally biased region" description="Basic and acidic residues" evidence="1">
    <location>
        <begin position="196"/>
        <end position="209"/>
    </location>
</feature>
<feature type="region of interest" description="Disordered" evidence="1">
    <location>
        <begin position="349"/>
        <end position="413"/>
    </location>
</feature>
<feature type="region of interest" description="Disordered" evidence="1">
    <location>
        <begin position="262"/>
        <end position="282"/>
    </location>
</feature>
<organism evidence="2 3">
    <name type="scientific">Trichoderma gamsii</name>
    <dbReference type="NCBI Taxonomy" id="398673"/>
    <lineage>
        <taxon>Eukaryota</taxon>
        <taxon>Fungi</taxon>
        <taxon>Dikarya</taxon>
        <taxon>Ascomycota</taxon>
        <taxon>Pezizomycotina</taxon>
        <taxon>Sordariomycetes</taxon>
        <taxon>Hypocreomycetidae</taxon>
        <taxon>Hypocreales</taxon>
        <taxon>Hypocreaceae</taxon>
        <taxon>Trichoderma</taxon>
    </lineage>
</organism>
<dbReference type="Proteomes" id="UP000236546">
    <property type="component" value="Unassembled WGS sequence"/>
</dbReference>
<protein>
    <submittedName>
        <fullName evidence="2">Uncharacterized protein</fullName>
    </submittedName>
</protein>
<dbReference type="OrthoDB" id="5244857at2759"/>